<dbReference type="PROSITE" id="PS50850">
    <property type="entry name" value="MFS"/>
    <property type="match status" value="1"/>
</dbReference>
<dbReference type="SUPFAM" id="SSF103473">
    <property type="entry name" value="MFS general substrate transporter"/>
    <property type="match status" value="1"/>
</dbReference>
<reference evidence="8 9" key="2">
    <citation type="journal article" date="2019" name="G3 (Bethesda)">
        <title>Hybrid Assembly of the Genome of the Entomopathogenic Nematode Steinernema carpocapsae Identifies the X-Chromosome.</title>
        <authorList>
            <person name="Serra L."/>
            <person name="Macchietto M."/>
            <person name="Macias-Munoz A."/>
            <person name="McGill C.J."/>
            <person name="Rodriguez I.M."/>
            <person name="Rodriguez B."/>
            <person name="Murad R."/>
            <person name="Mortazavi A."/>
        </authorList>
    </citation>
    <scope>NUCLEOTIDE SEQUENCE [LARGE SCALE GENOMIC DNA]</scope>
    <source>
        <strain evidence="8 9">ALL</strain>
    </source>
</reference>
<dbReference type="InterPro" id="IPR036259">
    <property type="entry name" value="MFS_trans_sf"/>
</dbReference>
<dbReference type="CDD" id="cd17326">
    <property type="entry name" value="MFS_MFSD8"/>
    <property type="match status" value="1"/>
</dbReference>
<dbReference type="OrthoDB" id="370281at2759"/>
<feature type="transmembrane region" description="Helical" evidence="6">
    <location>
        <begin position="47"/>
        <end position="69"/>
    </location>
</feature>
<sequence>MHVSETDWKSLYIAAFLAFCAAVQFGLYFTSMWPYLETIDPDATEQFFGLCMAAYSIGQCISSPLFGYWSNQIKKIALPLKAAILFMFLGNLIYLSCELVPTNRRYGLFVARFLTGLGSANIPLIRAYVSTSCNPEDRARAMSLITGGIVTGNTIGPAIQFFFTPLSYPGWVIFQNFSINMYTACAYMSCIMNAISLAVLYFYFVESYAGIHIDKESTDVDTAEPIKLPKFDKLAAAICNITKFTQQFVFTNVEIIGSSYAMTVFAFTNKQTVQAGSIAQSGLGIVAFLIFLAFLLFKLNRYMKLRISIVLAMSLLLAYLLVTFPWSFLPGEIVTFSNKDLANSTHELVGCNLDKLDWCTSTKAVNPWIYYIGFLTSVGISYPVIDISLNTLYGKILGPRRQGFMQGLLQVSAGMASIVGPIMVGAMYGSLGPKGIWGFQIVIMGVTLILWAVFYPRMVALNVPNIVL</sequence>
<dbReference type="Gene3D" id="1.20.1250.20">
    <property type="entry name" value="MFS general substrate transporter like domains"/>
    <property type="match status" value="1"/>
</dbReference>
<feature type="transmembrane region" description="Helical" evidence="6">
    <location>
        <begin position="12"/>
        <end position="35"/>
    </location>
</feature>
<feature type="transmembrane region" description="Helical" evidence="6">
    <location>
        <begin position="368"/>
        <end position="387"/>
    </location>
</feature>
<reference evidence="8 9" key="1">
    <citation type="journal article" date="2015" name="Genome Biol.">
        <title>Comparative genomics of Steinernema reveals deeply conserved gene regulatory networks.</title>
        <authorList>
            <person name="Dillman A.R."/>
            <person name="Macchietto M."/>
            <person name="Porter C.F."/>
            <person name="Rogers A."/>
            <person name="Williams B."/>
            <person name="Antoshechkin I."/>
            <person name="Lee M.M."/>
            <person name="Goodwin Z."/>
            <person name="Lu X."/>
            <person name="Lewis E.E."/>
            <person name="Goodrich-Blair H."/>
            <person name="Stock S.P."/>
            <person name="Adams B.J."/>
            <person name="Sternberg P.W."/>
            <person name="Mortazavi A."/>
        </authorList>
    </citation>
    <scope>NUCLEOTIDE SEQUENCE [LARGE SCALE GENOMIC DNA]</scope>
    <source>
        <strain evidence="8 9">ALL</strain>
    </source>
</reference>
<evidence type="ECO:0000256" key="3">
    <source>
        <dbReference type="ARBA" id="ARBA00022692"/>
    </source>
</evidence>
<accession>A0A4U5M3G3</accession>
<feature type="transmembrane region" description="Helical" evidence="6">
    <location>
        <begin position="106"/>
        <end position="129"/>
    </location>
</feature>
<keyword evidence="5 6" id="KW-0472">Membrane</keyword>
<feature type="transmembrane region" description="Helical" evidence="6">
    <location>
        <begin position="181"/>
        <end position="205"/>
    </location>
</feature>
<dbReference type="AlphaFoldDB" id="A0A4U5M3G3"/>
<dbReference type="Pfam" id="PF07690">
    <property type="entry name" value="MFS_1"/>
    <property type="match status" value="1"/>
</dbReference>
<organism evidence="8 9">
    <name type="scientific">Steinernema carpocapsae</name>
    <name type="common">Entomopathogenic nematode</name>
    <dbReference type="NCBI Taxonomy" id="34508"/>
    <lineage>
        <taxon>Eukaryota</taxon>
        <taxon>Metazoa</taxon>
        <taxon>Ecdysozoa</taxon>
        <taxon>Nematoda</taxon>
        <taxon>Chromadorea</taxon>
        <taxon>Rhabditida</taxon>
        <taxon>Tylenchina</taxon>
        <taxon>Panagrolaimomorpha</taxon>
        <taxon>Strongyloidoidea</taxon>
        <taxon>Steinernematidae</taxon>
        <taxon>Steinernema</taxon>
    </lineage>
</organism>
<dbReference type="STRING" id="34508.A0A4U5M3G3"/>
<evidence type="ECO:0000313" key="9">
    <source>
        <dbReference type="Proteomes" id="UP000298663"/>
    </source>
</evidence>
<keyword evidence="2" id="KW-0813">Transport</keyword>
<feature type="transmembrane region" description="Helical" evidence="6">
    <location>
        <begin position="435"/>
        <end position="455"/>
    </location>
</feature>
<dbReference type="PANTHER" id="PTHR23510:SF3">
    <property type="entry name" value="MAJOR FACILITATOR SUPERFAMILY DOMAIN-CONTAINING PROTEIN 8"/>
    <property type="match status" value="1"/>
</dbReference>
<dbReference type="EMBL" id="AZBU02000010">
    <property type="protein sequence ID" value="TKR62933.1"/>
    <property type="molecule type" value="Genomic_DNA"/>
</dbReference>
<evidence type="ECO:0000256" key="5">
    <source>
        <dbReference type="ARBA" id="ARBA00023136"/>
    </source>
</evidence>
<dbReference type="Proteomes" id="UP000298663">
    <property type="component" value="Unassembled WGS sequence"/>
</dbReference>
<evidence type="ECO:0000313" key="8">
    <source>
        <dbReference type="EMBL" id="TKR62933.1"/>
    </source>
</evidence>
<evidence type="ECO:0000256" key="4">
    <source>
        <dbReference type="ARBA" id="ARBA00022989"/>
    </source>
</evidence>
<evidence type="ECO:0000256" key="2">
    <source>
        <dbReference type="ARBA" id="ARBA00022448"/>
    </source>
</evidence>
<feature type="domain" description="Major facilitator superfamily (MFS) profile" evidence="7">
    <location>
        <begin position="10"/>
        <end position="459"/>
    </location>
</feature>
<keyword evidence="4 6" id="KW-1133">Transmembrane helix</keyword>
<feature type="transmembrane region" description="Helical" evidence="6">
    <location>
        <begin position="248"/>
        <end position="266"/>
    </location>
</feature>
<keyword evidence="9" id="KW-1185">Reference proteome</keyword>
<comment type="caution">
    <text evidence="8">The sequence shown here is derived from an EMBL/GenBank/DDBJ whole genome shotgun (WGS) entry which is preliminary data.</text>
</comment>
<feature type="transmembrane region" description="Helical" evidence="6">
    <location>
        <begin position="141"/>
        <end position="161"/>
    </location>
</feature>
<dbReference type="GO" id="GO:0005765">
    <property type="term" value="C:lysosomal membrane"/>
    <property type="evidence" value="ECO:0007669"/>
    <property type="project" value="TreeGrafter"/>
</dbReference>
<feature type="transmembrane region" description="Helical" evidence="6">
    <location>
        <begin position="408"/>
        <end position="429"/>
    </location>
</feature>
<gene>
    <name evidence="8" type="ORF">L596_026831</name>
</gene>
<protein>
    <recommendedName>
        <fullName evidence="7">Major facilitator superfamily (MFS) profile domain-containing protein</fullName>
    </recommendedName>
</protein>
<dbReference type="PANTHER" id="PTHR23510">
    <property type="entry name" value="INNER MEMBRANE TRANSPORT PROTEIN YAJR"/>
    <property type="match status" value="1"/>
</dbReference>
<name>A0A4U5M3G3_STECR</name>
<dbReference type="InterPro" id="IPR051068">
    <property type="entry name" value="MFS_Domain-Containing_Protein"/>
</dbReference>
<dbReference type="GO" id="GO:0012505">
    <property type="term" value="C:endomembrane system"/>
    <property type="evidence" value="ECO:0007669"/>
    <property type="project" value="UniProtKB-SubCell"/>
</dbReference>
<feature type="transmembrane region" description="Helical" evidence="6">
    <location>
        <begin position="309"/>
        <end position="329"/>
    </location>
</feature>
<dbReference type="InterPro" id="IPR011701">
    <property type="entry name" value="MFS"/>
</dbReference>
<keyword evidence="3 6" id="KW-0812">Transmembrane</keyword>
<dbReference type="InterPro" id="IPR020846">
    <property type="entry name" value="MFS_dom"/>
</dbReference>
<evidence type="ECO:0000256" key="6">
    <source>
        <dbReference type="SAM" id="Phobius"/>
    </source>
</evidence>
<comment type="subcellular location">
    <subcellularLocation>
        <location evidence="1">Endomembrane system</location>
        <topology evidence="1">Multi-pass membrane protein</topology>
    </subcellularLocation>
</comment>
<dbReference type="GO" id="GO:0022857">
    <property type="term" value="F:transmembrane transporter activity"/>
    <property type="evidence" value="ECO:0007669"/>
    <property type="project" value="InterPro"/>
</dbReference>
<evidence type="ECO:0000259" key="7">
    <source>
        <dbReference type="PROSITE" id="PS50850"/>
    </source>
</evidence>
<evidence type="ECO:0000256" key="1">
    <source>
        <dbReference type="ARBA" id="ARBA00004127"/>
    </source>
</evidence>
<proteinExistence type="predicted"/>
<feature type="transmembrane region" description="Helical" evidence="6">
    <location>
        <begin position="76"/>
        <end position="94"/>
    </location>
</feature>
<feature type="transmembrane region" description="Helical" evidence="6">
    <location>
        <begin position="278"/>
        <end position="297"/>
    </location>
</feature>